<reference evidence="6" key="4">
    <citation type="journal article" date="2015" name="G3 (Bethesda)">
        <title>Genome sequences of three phytopathogenic species of the Magnaporthaceae family of fungi.</title>
        <authorList>
            <person name="Okagaki L.H."/>
            <person name="Nunes C.C."/>
            <person name="Sailsbery J."/>
            <person name="Clay B."/>
            <person name="Brown D."/>
            <person name="John T."/>
            <person name="Oh Y."/>
            <person name="Young N."/>
            <person name="Fitzgerald M."/>
            <person name="Haas B.J."/>
            <person name="Zeng Q."/>
            <person name="Young S."/>
            <person name="Adiconis X."/>
            <person name="Fan L."/>
            <person name="Levin J.Z."/>
            <person name="Mitchell T.K."/>
            <person name="Okubara P.A."/>
            <person name="Farman M.L."/>
            <person name="Kohn L.M."/>
            <person name="Birren B."/>
            <person name="Ma L.-J."/>
            <person name="Dean R.A."/>
        </authorList>
    </citation>
    <scope>NUCLEOTIDE SEQUENCE</scope>
    <source>
        <strain evidence="6">ATCC 64411 / 73-15</strain>
    </source>
</reference>
<dbReference type="Gene3D" id="3.40.50.1820">
    <property type="entry name" value="alpha/beta hydrolase"/>
    <property type="match status" value="2"/>
</dbReference>
<evidence type="ECO:0000313" key="6">
    <source>
        <dbReference type="EnsemblFungi" id="MAPG_00199T0"/>
    </source>
</evidence>
<evidence type="ECO:0000256" key="1">
    <source>
        <dbReference type="ARBA" id="ARBA00005964"/>
    </source>
</evidence>
<dbReference type="STRING" id="644358.A0A0C4DKD1"/>
<gene>
    <name evidence="5" type="ORF">MAPG_00199</name>
</gene>
<dbReference type="EMBL" id="GL876966">
    <property type="protein sequence ID" value="KLU81104.1"/>
    <property type="molecule type" value="Genomic_DNA"/>
</dbReference>
<dbReference type="InterPro" id="IPR019819">
    <property type="entry name" value="Carboxylesterase_B_CS"/>
</dbReference>
<accession>A0A0C4DKD1</accession>
<dbReference type="EnsemblFungi" id="MAPG_00199T0">
    <property type="protein sequence ID" value="MAPG_00199T0"/>
    <property type="gene ID" value="MAPG_00199"/>
</dbReference>
<keyword evidence="2" id="KW-0378">Hydrolase</keyword>
<dbReference type="PANTHER" id="PTHR43918:SF4">
    <property type="entry name" value="CARBOXYLIC ESTER HYDROLASE"/>
    <property type="match status" value="1"/>
</dbReference>
<protein>
    <submittedName>
        <fullName evidence="5">Lipase 2</fullName>
    </submittedName>
</protein>
<dbReference type="OrthoDB" id="408631at2759"/>
<feature type="domain" description="Carboxylesterase type B" evidence="4">
    <location>
        <begin position="29"/>
        <end position="202"/>
    </location>
</feature>
<comment type="similarity">
    <text evidence="1">Belongs to the type-B carboxylesterase/lipase family.</text>
</comment>
<dbReference type="SUPFAM" id="SSF53474">
    <property type="entry name" value="alpha/beta-Hydrolases"/>
    <property type="match status" value="1"/>
</dbReference>
<reference evidence="7" key="1">
    <citation type="submission" date="2010-05" db="EMBL/GenBank/DDBJ databases">
        <title>The genome sequence of Magnaporthe poae strain ATCC 64411.</title>
        <authorList>
            <person name="Ma L.-J."/>
            <person name="Dead R."/>
            <person name="Young S."/>
            <person name="Zeng Q."/>
            <person name="Koehrsen M."/>
            <person name="Alvarado L."/>
            <person name="Berlin A."/>
            <person name="Chapman S.B."/>
            <person name="Chen Z."/>
            <person name="Freedman E."/>
            <person name="Gellesch M."/>
            <person name="Goldberg J."/>
            <person name="Griggs A."/>
            <person name="Gujja S."/>
            <person name="Heilman E.R."/>
            <person name="Heiman D."/>
            <person name="Hepburn T."/>
            <person name="Howarth C."/>
            <person name="Jen D."/>
            <person name="Larson L."/>
            <person name="Mehta T."/>
            <person name="Neiman D."/>
            <person name="Pearson M."/>
            <person name="Roberts A."/>
            <person name="Saif S."/>
            <person name="Shea T."/>
            <person name="Shenoy N."/>
            <person name="Sisk P."/>
            <person name="Stolte C."/>
            <person name="Sykes S."/>
            <person name="Walk T."/>
            <person name="White J."/>
            <person name="Yandava C."/>
            <person name="Haas B."/>
            <person name="Nusbaum C."/>
            <person name="Birren B."/>
        </authorList>
    </citation>
    <scope>NUCLEOTIDE SEQUENCE [LARGE SCALE GENOMIC DNA]</scope>
    <source>
        <strain evidence="7">ATCC 64411 / 73-15</strain>
    </source>
</reference>
<dbReference type="Pfam" id="PF00135">
    <property type="entry name" value="COesterase"/>
    <property type="match status" value="2"/>
</dbReference>
<reference evidence="5" key="3">
    <citation type="submission" date="2011-03" db="EMBL/GenBank/DDBJ databases">
        <title>Annotation of Magnaporthe poae ATCC 64411.</title>
        <authorList>
            <person name="Ma L.-J."/>
            <person name="Dead R."/>
            <person name="Young S.K."/>
            <person name="Zeng Q."/>
            <person name="Gargeya S."/>
            <person name="Fitzgerald M."/>
            <person name="Haas B."/>
            <person name="Abouelleil A."/>
            <person name="Alvarado L."/>
            <person name="Arachchi H.M."/>
            <person name="Berlin A."/>
            <person name="Brown A."/>
            <person name="Chapman S.B."/>
            <person name="Chen Z."/>
            <person name="Dunbar C."/>
            <person name="Freedman E."/>
            <person name="Gearin G."/>
            <person name="Gellesch M."/>
            <person name="Goldberg J."/>
            <person name="Griggs A."/>
            <person name="Gujja S."/>
            <person name="Heiman D."/>
            <person name="Howarth C."/>
            <person name="Larson L."/>
            <person name="Lui A."/>
            <person name="MacDonald P.J.P."/>
            <person name="Mehta T."/>
            <person name="Montmayeur A."/>
            <person name="Murphy C."/>
            <person name="Neiman D."/>
            <person name="Pearson M."/>
            <person name="Priest M."/>
            <person name="Roberts A."/>
            <person name="Saif S."/>
            <person name="Shea T."/>
            <person name="Shenoy N."/>
            <person name="Sisk P."/>
            <person name="Stolte C."/>
            <person name="Sykes S."/>
            <person name="Yandava C."/>
            <person name="Wortman J."/>
            <person name="Nusbaum C."/>
            <person name="Birren B."/>
        </authorList>
    </citation>
    <scope>NUCLEOTIDE SEQUENCE</scope>
    <source>
        <strain evidence="5">ATCC 64411</strain>
    </source>
</reference>
<keyword evidence="3" id="KW-0732">Signal</keyword>
<evidence type="ECO:0000256" key="2">
    <source>
        <dbReference type="ARBA" id="ARBA00022801"/>
    </source>
</evidence>
<evidence type="ECO:0000256" key="3">
    <source>
        <dbReference type="SAM" id="SignalP"/>
    </source>
</evidence>
<reference evidence="5" key="2">
    <citation type="submission" date="2010-05" db="EMBL/GenBank/DDBJ databases">
        <title>The Genome Sequence of Magnaporthe poae strain ATCC 64411.</title>
        <authorList>
            <consortium name="The Broad Institute Genome Sequencing Platform"/>
            <consortium name="Broad Institute Genome Sequencing Center for Infectious Disease"/>
            <person name="Ma L.-J."/>
            <person name="Dead R."/>
            <person name="Young S."/>
            <person name="Zeng Q."/>
            <person name="Koehrsen M."/>
            <person name="Alvarado L."/>
            <person name="Berlin A."/>
            <person name="Chapman S.B."/>
            <person name="Chen Z."/>
            <person name="Freedman E."/>
            <person name="Gellesch M."/>
            <person name="Goldberg J."/>
            <person name="Griggs A."/>
            <person name="Gujja S."/>
            <person name="Heilman E.R."/>
            <person name="Heiman D."/>
            <person name="Hepburn T."/>
            <person name="Howarth C."/>
            <person name="Jen D."/>
            <person name="Larson L."/>
            <person name="Mehta T."/>
            <person name="Neiman D."/>
            <person name="Pearson M."/>
            <person name="Roberts A."/>
            <person name="Saif S."/>
            <person name="Shea T."/>
            <person name="Shenoy N."/>
            <person name="Sisk P."/>
            <person name="Stolte C."/>
            <person name="Sykes S."/>
            <person name="Walk T."/>
            <person name="White J."/>
            <person name="Yandava C."/>
            <person name="Haas B."/>
            <person name="Nusbaum C."/>
            <person name="Birren B."/>
        </authorList>
    </citation>
    <scope>NUCLEOTIDE SEQUENCE</scope>
    <source>
        <strain evidence="5">ATCC 64411</strain>
    </source>
</reference>
<feature type="domain" description="Carboxylesterase type B" evidence="4">
    <location>
        <begin position="204"/>
        <end position="305"/>
    </location>
</feature>
<evidence type="ECO:0000259" key="4">
    <source>
        <dbReference type="Pfam" id="PF00135"/>
    </source>
</evidence>
<dbReference type="EMBL" id="ADBL01000041">
    <property type="status" value="NOT_ANNOTATED_CDS"/>
    <property type="molecule type" value="Genomic_DNA"/>
</dbReference>
<dbReference type="GO" id="GO:0052689">
    <property type="term" value="F:carboxylic ester hydrolase activity"/>
    <property type="evidence" value="ECO:0007669"/>
    <property type="project" value="TreeGrafter"/>
</dbReference>
<keyword evidence="7" id="KW-1185">Reference proteome</keyword>
<dbReference type="PROSITE" id="PS00941">
    <property type="entry name" value="CARBOXYLESTERASE_B_2"/>
    <property type="match status" value="1"/>
</dbReference>
<dbReference type="Proteomes" id="UP000011715">
    <property type="component" value="Unassembled WGS sequence"/>
</dbReference>
<evidence type="ECO:0000313" key="5">
    <source>
        <dbReference type="EMBL" id="KLU81104.1"/>
    </source>
</evidence>
<feature type="chain" id="PRO_5009385068" evidence="3">
    <location>
        <begin position="20"/>
        <end position="339"/>
    </location>
</feature>
<organism evidence="6 7">
    <name type="scientific">Magnaporthiopsis poae (strain ATCC 64411 / 73-15)</name>
    <name type="common">Kentucky bluegrass fungus</name>
    <name type="synonym">Magnaporthe poae</name>
    <dbReference type="NCBI Taxonomy" id="644358"/>
    <lineage>
        <taxon>Eukaryota</taxon>
        <taxon>Fungi</taxon>
        <taxon>Dikarya</taxon>
        <taxon>Ascomycota</taxon>
        <taxon>Pezizomycotina</taxon>
        <taxon>Sordariomycetes</taxon>
        <taxon>Sordariomycetidae</taxon>
        <taxon>Magnaporthales</taxon>
        <taxon>Magnaporthaceae</taxon>
        <taxon>Magnaporthiopsis</taxon>
    </lineage>
</organism>
<dbReference type="EMBL" id="ADBL01000040">
    <property type="status" value="NOT_ANNOTATED_CDS"/>
    <property type="molecule type" value="Genomic_DNA"/>
</dbReference>
<dbReference type="InterPro" id="IPR050654">
    <property type="entry name" value="AChE-related_enzymes"/>
</dbReference>
<feature type="signal peptide" evidence="3">
    <location>
        <begin position="1"/>
        <end position="19"/>
    </location>
</feature>
<dbReference type="AlphaFoldDB" id="A0A0C4DKD1"/>
<reference evidence="6" key="5">
    <citation type="submission" date="2015-06" db="UniProtKB">
        <authorList>
            <consortium name="EnsemblFungi"/>
        </authorList>
    </citation>
    <scope>IDENTIFICATION</scope>
    <source>
        <strain evidence="6">ATCC 64411</strain>
    </source>
</reference>
<dbReference type="InterPro" id="IPR002018">
    <property type="entry name" value="CarbesteraseB"/>
</dbReference>
<dbReference type="eggNOG" id="KOG1516">
    <property type="taxonomic scope" value="Eukaryota"/>
</dbReference>
<dbReference type="VEuPathDB" id="FungiDB:MAPG_00199"/>
<evidence type="ECO:0000313" key="7">
    <source>
        <dbReference type="Proteomes" id="UP000011715"/>
    </source>
</evidence>
<dbReference type="InterPro" id="IPR029058">
    <property type="entry name" value="AB_hydrolase_fold"/>
</dbReference>
<sequence>MSRLAAVVGSLLLAATASAANVRRDNSPPTVQLANGSYYGLHSQTYKQDMFLGMPFAQPPVGDLRFRQAQSLNSTWQGSRNATEYGYECIGYGSDQWAQTGANYVSEDCLTLNVVRPDSVRPGDKLPVAVWIHGGAYYMGGGSDPRYNTSFMVQQSVAMGTPIVAVTINYRLSSWGFLYSSEMAAEGATNLGMRDQRLALRWTWAAAGVPVYSYNFDVLVQGVPSWQGASHFQEVVFVFNNVDGLGYGNVVPNPMAGGPPTFPRLADLMSRMWVSFVVSMDPNNAGIKLPAQWPPYSLDKPQNYVFDVNGTDIAHVENDLWRAEGIDYISKRLFSIYGQ</sequence>
<proteinExistence type="inferred from homology"/>
<name>A0A0C4DKD1_MAGP6</name>
<dbReference type="PANTHER" id="PTHR43918">
    <property type="entry name" value="ACETYLCHOLINESTERASE"/>
    <property type="match status" value="1"/>
</dbReference>